<dbReference type="AlphaFoldDB" id="A0A6M1LI76"/>
<dbReference type="EMBL" id="JAAIKB010000002">
    <property type="protein sequence ID" value="NGM19993.1"/>
    <property type="molecule type" value="Genomic_DNA"/>
</dbReference>
<sequence>MIATRVYEVDGRPELRVAIEQPIMEENGNWFCGYEIQGPKTSIKGSFGGADALQALILAIYAIRLKLELSDEYLEGRLSLDGAKDHLDLPDPALHPHHPANVEHFRRHAPEA</sequence>
<dbReference type="RefSeq" id="WP_164693865.1">
    <property type="nucleotide sequence ID" value="NZ_JAAIKB010000002.1"/>
</dbReference>
<name>A0A6M1LI76_9PROT</name>
<reference evidence="2 3" key="2">
    <citation type="submission" date="2020-03" db="EMBL/GenBank/DDBJ databases">
        <title>Roseomonas stagni sp. nov., isolated from pond water in Japan.</title>
        <authorList>
            <person name="Furuhata K."/>
            <person name="Miyamoto H."/>
            <person name="Goto K."/>
        </authorList>
    </citation>
    <scope>NUCLEOTIDE SEQUENCE [LARGE SCALE GENOMIC DNA]</scope>
    <source>
        <strain evidence="2 3">PeD5</strain>
    </source>
</reference>
<dbReference type="Pfam" id="PF22302">
    <property type="entry name" value="DUF6968"/>
    <property type="match status" value="1"/>
</dbReference>
<organism evidence="2 3">
    <name type="scientific">Falsiroseomonas algicola</name>
    <dbReference type="NCBI Taxonomy" id="2716930"/>
    <lineage>
        <taxon>Bacteria</taxon>
        <taxon>Pseudomonadati</taxon>
        <taxon>Pseudomonadota</taxon>
        <taxon>Alphaproteobacteria</taxon>
        <taxon>Acetobacterales</taxon>
        <taxon>Roseomonadaceae</taxon>
        <taxon>Falsiroseomonas</taxon>
    </lineage>
</organism>
<evidence type="ECO:0000313" key="3">
    <source>
        <dbReference type="Proteomes" id="UP000475385"/>
    </source>
</evidence>
<proteinExistence type="predicted"/>
<keyword evidence="3" id="KW-1185">Reference proteome</keyword>
<accession>A0A6M1LI76</accession>
<comment type="caution">
    <text evidence="2">The sequence shown here is derived from an EMBL/GenBank/DDBJ whole genome shotgun (WGS) entry which is preliminary data.</text>
</comment>
<reference evidence="2 3" key="1">
    <citation type="submission" date="2020-02" db="EMBL/GenBank/DDBJ databases">
        <authorList>
            <person name="Kim H.M."/>
            <person name="Jeon C.O."/>
        </authorList>
    </citation>
    <scope>NUCLEOTIDE SEQUENCE [LARGE SCALE GENOMIC DNA]</scope>
    <source>
        <strain evidence="2 3">PeD5</strain>
    </source>
</reference>
<evidence type="ECO:0000259" key="1">
    <source>
        <dbReference type="Pfam" id="PF22302"/>
    </source>
</evidence>
<protein>
    <recommendedName>
        <fullName evidence="1">DUF6968 domain-containing protein</fullName>
    </recommendedName>
</protein>
<dbReference type="Proteomes" id="UP000475385">
    <property type="component" value="Unassembled WGS sequence"/>
</dbReference>
<dbReference type="InterPro" id="IPR054241">
    <property type="entry name" value="DUF6968"/>
</dbReference>
<gene>
    <name evidence="2" type="ORF">G3576_08200</name>
</gene>
<feature type="domain" description="DUF6968" evidence="1">
    <location>
        <begin position="3"/>
        <end position="90"/>
    </location>
</feature>
<evidence type="ECO:0000313" key="2">
    <source>
        <dbReference type="EMBL" id="NGM19993.1"/>
    </source>
</evidence>